<dbReference type="Proteomes" id="UP000774326">
    <property type="component" value="Unassembled WGS sequence"/>
</dbReference>
<evidence type="ECO:0000313" key="1">
    <source>
        <dbReference type="EMBL" id="KAH3673430.1"/>
    </source>
</evidence>
<dbReference type="AlphaFoldDB" id="A0A9P8TCG2"/>
<evidence type="ECO:0000313" key="2">
    <source>
        <dbReference type="Proteomes" id="UP000774326"/>
    </source>
</evidence>
<sequence length="112" mass="12909">MSLPVNRSESELFPTQRLLKLLNIIESPCTTERLESRVELLITHTVVLGPNLVIYRTVVHRTMEITNVVEIMHLGFVHKKSNSYRMNRSITPSFVEEPIRFVQVVEESSVGF</sequence>
<reference evidence="1" key="1">
    <citation type="journal article" date="2021" name="Open Biol.">
        <title>Shared evolutionary footprints suggest mitochondrial oxidative damage underlies multiple complex I losses in fungi.</title>
        <authorList>
            <person name="Schikora-Tamarit M.A."/>
            <person name="Marcet-Houben M."/>
            <person name="Nosek J."/>
            <person name="Gabaldon T."/>
        </authorList>
    </citation>
    <scope>NUCLEOTIDE SEQUENCE</scope>
    <source>
        <strain evidence="1">CBS2887</strain>
    </source>
</reference>
<gene>
    <name evidence="1" type="ORF">WICPIJ_009818</name>
</gene>
<protein>
    <submittedName>
        <fullName evidence="1">Uncharacterized protein</fullName>
    </submittedName>
</protein>
<comment type="caution">
    <text evidence="1">The sequence shown here is derived from an EMBL/GenBank/DDBJ whole genome shotgun (WGS) entry which is preliminary data.</text>
</comment>
<name>A0A9P8TCG2_WICPI</name>
<accession>A0A9P8TCG2</accession>
<reference evidence="1" key="2">
    <citation type="submission" date="2021-01" db="EMBL/GenBank/DDBJ databases">
        <authorList>
            <person name="Schikora-Tamarit M.A."/>
        </authorList>
    </citation>
    <scope>NUCLEOTIDE SEQUENCE</scope>
    <source>
        <strain evidence="1">CBS2887</strain>
    </source>
</reference>
<dbReference type="EMBL" id="JAEUBG010005651">
    <property type="protein sequence ID" value="KAH3673430.1"/>
    <property type="molecule type" value="Genomic_DNA"/>
</dbReference>
<proteinExistence type="predicted"/>
<keyword evidence="2" id="KW-1185">Reference proteome</keyword>
<organism evidence="1 2">
    <name type="scientific">Wickerhamomyces pijperi</name>
    <name type="common">Yeast</name>
    <name type="synonym">Pichia pijperi</name>
    <dbReference type="NCBI Taxonomy" id="599730"/>
    <lineage>
        <taxon>Eukaryota</taxon>
        <taxon>Fungi</taxon>
        <taxon>Dikarya</taxon>
        <taxon>Ascomycota</taxon>
        <taxon>Saccharomycotina</taxon>
        <taxon>Saccharomycetes</taxon>
        <taxon>Phaffomycetales</taxon>
        <taxon>Wickerhamomycetaceae</taxon>
        <taxon>Wickerhamomyces</taxon>
    </lineage>
</organism>